<evidence type="ECO:0000259" key="1">
    <source>
        <dbReference type="SMART" id="SM00470"/>
    </source>
</evidence>
<dbReference type="OrthoDB" id="292268at2"/>
<dbReference type="SMART" id="SM00470">
    <property type="entry name" value="ParB"/>
    <property type="match status" value="1"/>
</dbReference>
<reference evidence="2 3" key="1">
    <citation type="submission" date="2019-02" db="EMBL/GenBank/DDBJ databases">
        <title>Deep-cultivation of Planctomycetes and their phenomic and genomic characterization uncovers novel biology.</title>
        <authorList>
            <person name="Wiegand S."/>
            <person name="Jogler M."/>
            <person name="Boedeker C."/>
            <person name="Pinto D."/>
            <person name="Vollmers J."/>
            <person name="Rivas-Marin E."/>
            <person name="Kohn T."/>
            <person name="Peeters S.H."/>
            <person name="Heuer A."/>
            <person name="Rast P."/>
            <person name="Oberbeckmann S."/>
            <person name="Bunk B."/>
            <person name="Jeske O."/>
            <person name="Meyerdierks A."/>
            <person name="Storesund J.E."/>
            <person name="Kallscheuer N."/>
            <person name="Luecker S."/>
            <person name="Lage O.M."/>
            <person name="Pohl T."/>
            <person name="Merkel B.J."/>
            <person name="Hornburger P."/>
            <person name="Mueller R.-W."/>
            <person name="Bruemmer F."/>
            <person name="Labrenz M."/>
            <person name="Spormann A.M."/>
            <person name="Op den Camp H."/>
            <person name="Overmann J."/>
            <person name="Amann R."/>
            <person name="Jetten M.S.M."/>
            <person name="Mascher T."/>
            <person name="Medema M.H."/>
            <person name="Devos D.P."/>
            <person name="Kaster A.-K."/>
            <person name="Ovreas L."/>
            <person name="Rohde M."/>
            <person name="Galperin M.Y."/>
            <person name="Jogler C."/>
        </authorList>
    </citation>
    <scope>NUCLEOTIDE SEQUENCE [LARGE SCALE GENOMIC DNA]</scope>
    <source>
        <strain evidence="2 3">Pla175</strain>
    </source>
</reference>
<sequence length="181" mass="19813">MHIRDRVTELRRVRAGDLRPHPHNWRTHGPAQAEALRAVLAEVGYAGALLAREVEGGGLELIDGHLRAETTPDAIVPVLVVDLNDDEAEKVLLTHDPLGAMAGADRVTLGELVARCETQSDALRALLEGLTTQAVPDFVPPQEVAIPESYQVVIECADEPQQQQVYERMRSEGFKCRVASL</sequence>
<name>A0A518D654_9BACT</name>
<dbReference type="InterPro" id="IPR003115">
    <property type="entry name" value="ParB_N"/>
</dbReference>
<evidence type="ECO:0000313" key="3">
    <source>
        <dbReference type="Proteomes" id="UP000317429"/>
    </source>
</evidence>
<dbReference type="Proteomes" id="UP000317429">
    <property type="component" value="Chromosome"/>
</dbReference>
<dbReference type="AlphaFoldDB" id="A0A518D654"/>
<protein>
    <submittedName>
        <fullName evidence="2">ParB-like nuclease domain protein</fullName>
    </submittedName>
</protein>
<proteinExistence type="predicted"/>
<dbReference type="SUPFAM" id="SSF110849">
    <property type="entry name" value="ParB/Sulfiredoxin"/>
    <property type="match status" value="1"/>
</dbReference>
<dbReference type="EMBL" id="CP036291">
    <property type="protein sequence ID" value="QDU86952.1"/>
    <property type="molecule type" value="Genomic_DNA"/>
</dbReference>
<dbReference type="InterPro" id="IPR036086">
    <property type="entry name" value="ParB/Sulfiredoxin_sf"/>
</dbReference>
<accession>A0A518D654</accession>
<keyword evidence="3" id="KW-1185">Reference proteome</keyword>
<gene>
    <name evidence="2" type="ORF">Pla175_03060</name>
</gene>
<organism evidence="2 3">
    <name type="scientific">Pirellulimonas nuda</name>
    <dbReference type="NCBI Taxonomy" id="2528009"/>
    <lineage>
        <taxon>Bacteria</taxon>
        <taxon>Pseudomonadati</taxon>
        <taxon>Planctomycetota</taxon>
        <taxon>Planctomycetia</taxon>
        <taxon>Pirellulales</taxon>
        <taxon>Lacipirellulaceae</taxon>
        <taxon>Pirellulimonas</taxon>
    </lineage>
</organism>
<feature type="domain" description="ParB-like N-terminal" evidence="1">
    <location>
        <begin position="11"/>
        <end position="97"/>
    </location>
</feature>
<dbReference type="KEGG" id="pnd:Pla175_03060"/>
<dbReference type="RefSeq" id="WP_145291946.1">
    <property type="nucleotide sequence ID" value="NZ_CP036291.1"/>
</dbReference>
<evidence type="ECO:0000313" key="2">
    <source>
        <dbReference type="EMBL" id="QDU86952.1"/>
    </source>
</evidence>